<evidence type="ECO:0000256" key="2">
    <source>
        <dbReference type="ARBA" id="ARBA00007871"/>
    </source>
</evidence>
<keyword evidence="14" id="KW-1185">Reference proteome</keyword>
<protein>
    <recommendedName>
        <fullName evidence="11">Manganese transport regulator</fullName>
    </recommendedName>
</protein>
<dbReference type="Proteomes" id="UP000004910">
    <property type="component" value="Unassembled WGS sequence"/>
</dbReference>
<dbReference type="Pfam" id="PF02742">
    <property type="entry name" value="Fe_dep_repr_C"/>
    <property type="match status" value="1"/>
</dbReference>
<dbReference type="InterPro" id="IPR036390">
    <property type="entry name" value="WH_DNA-bd_sf"/>
</dbReference>
<evidence type="ECO:0000256" key="6">
    <source>
        <dbReference type="ARBA" id="ARBA00023015"/>
    </source>
</evidence>
<evidence type="ECO:0000256" key="4">
    <source>
        <dbReference type="ARBA" id="ARBA00022490"/>
    </source>
</evidence>
<comment type="caution">
    <text evidence="13">The sequence shown here is derived from an EMBL/GenBank/DDBJ whole genome shotgun (WGS) entry which is preliminary data.</text>
</comment>
<dbReference type="GO" id="GO:0005737">
    <property type="term" value="C:cytoplasm"/>
    <property type="evidence" value="ECO:0007669"/>
    <property type="project" value="UniProtKB-SubCell"/>
</dbReference>
<evidence type="ECO:0000256" key="9">
    <source>
        <dbReference type="ARBA" id="ARBA00023163"/>
    </source>
</evidence>
<dbReference type="Pfam" id="PF01325">
    <property type="entry name" value="Fe_dep_repress"/>
    <property type="match status" value="1"/>
</dbReference>
<evidence type="ECO:0000256" key="3">
    <source>
        <dbReference type="ARBA" id="ARBA00011738"/>
    </source>
</evidence>
<dbReference type="EMBL" id="ABIK02000006">
    <property type="protein sequence ID" value="EDS75354.1"/>
    <property type="molecule type" value="Genomic_DNA"/>
</dbReference>
<dbReference type="GO" id="GO:0003700">
    <property type="term" value="F:DNA-binding transcription factor activity"/>
    <property type="evidence" value="ECO:0007669"/>
    <property type="project" value="InterPro"/>
</dbReference>
<evidence type="ECO:0000256" key="1">
    <source>
        <dbReference type="ARBA" id="ARBA00004496"/>
    </source>
</evidence>
<dbReference type="AlphaFoldDB" id="B1C0L9"/>
<keyword evidence="6" id="KW-0805">Transcription regulation</keyword>
<keyword evidence="7" id="KW-0238">DNA-binding</keyword>
<gene>
    <name evidence="13" type="ORF">CLOSPI_00748</name>
</gene>
<dbReference type="InterPro" id="IPR022687">
    <property type="entry name" value="HTH_DTXR"/>
</dbReference>
<dbReference type="GO" id="GO:0046914">
    <property type="term" value="F:transition metal ion binding"/>
    <property type="evidence" value="ECO:0007669"/>
    <property type="project" value="InterPro"/>
</dbReference>
<comment type="subunit">
    <text evidence="3">Homodimer.</text>
</comment>
<dbReference type="PROSITE" id="PS50944">
    <property type="entry name" value="HTH_DTXR"/>
    <property type="match status" value="1"/>
</dbReference>
<dbReference type="eggNOG" id="COG1321">
    <property type="taxonomic scope" value="Bacteria"/>
</dbReference>
<evidence type="ECO:0000256" key="7">
    <source>
        <dbReference type="ARBA" id="ARBA00023125"/>
    </source>
</evidence>
<accession>B1C0L9</accession>
<dbReference type="SUPFAM" id="SSF47979">
    <property type="entry name" value="Iron-dependent repressor protein, dimerization domain"/>
    <property type="match status" value="1"/>
</dbReference>
<evidence type="ECO:0000256" key="11">
    <source>
        <dbReference type="ARBA" id="ARBA00032593"/>
    </source>
</evidence>
<dbReference type="InterPro" id="IPR036388">
    <property type="entry name" value="WH-like_DNA-bd_sf"/>
</dbReference>
<dbReference type="InterPro" id="IPR036421">
    <property type="entry name" value="Fe_dep_repressor_sf"/>
</dbReference>
<dbReference type="GO" id="GO:0003677">
    <property type="term" value="F:DNA binding"/>
    <property type="evidence" value="ECO:0007669"/>
    <property type="project" value="UniProtKB-KW"/>
</dbReference>
<comment type="subcellular location">
    <subcellularLocation>
        <location evidence="1">Cytoplasm</location>
    </subcellularLocation>
</comment>
<evidence type="ECO:0000313" key="13">
    <source>
        <dbReference type="EMBL" id="EDS75354.1"/>
    </source>
</evidence>
<keyword evidence="9" id="KW-0804">Transcription</keyword>
<dbReference type="PANTHER" id="PTHR33238">
    <property type="entry name" value="IRON (METAL) DEPENDENT REPRESSOR, DTXR FAMILY"/>
    <property type="match status" value="1"/>
</dbReference>
<keyword evidence="8" id="KW-0010">Activator</keyword>
<name>B1C0L9_9FIRM</name>
<dbReference type="Gene3D" id="1.10.60.10">
    <property type="entry name" value="Iron dependent repressor, metal binding and dimerisation domain"/>
    <property type="match status" value="1"/>
</dbReference>
<comment type="similarity">
    <text evidence="2">Belongs to the DtxR/MntR family.</text>
</comment>
<reference evidence="13" key="2">
    <citation type="submission" date="2014-06" db="EMBL/GenBank/DDBJ databases">
        <title>Draft genome sequence of Clostridium spiroforme (DSM 1552).</title>
        <authorList>
            <person name="Sudarsanam P."/>
            <person name="Ley R."/>
            <person name="Guruge J."/>
            <person name="Turnbaugh P.J."/>
            <person name="Mahowald M."/>
            <person name="Liep D."/>
            <person name="Gordon J."/>
        </authorList>
    </citation>
    <scope>NUCLEOTIDE SEQUENCE</scope>
    <source>
        <strain evidence="13">DSM 1552</strain>
    </source>
</reference>
<feature type="domain" description="HTH dtxR-type" evidence="12">
    <location>
        <begin position="14"/>
        <end position="75"/>
    </location>
</feature>
<dbReference type="SUPFAM" id="SSF46785">
    <property type="entry name" value="Winged helix' DNA-binding domain"/>
    <property type="match status" value="1"/>
</dbReference>
<proteinExistence type="inferred from homology"/>
<dbReference type="GO" id="GO:0046983">
    <property type="term" value="F:protein dimerization activity"/>
    <property type="evidence" value="ECO:0007669"/>
    <property type="project" value="InterPro"/>
</dbReference>
<dbReference type="SMART" id="SM00529">
    <property type="entry name" value="HTH_DTXR"/>
    <property type="match status" value="1"/>
</dbReference>
<evidence type="ECO:0000256" key="10">
    <source>
        <dbReference type="ARBA" id="ARBA00023211"/>
    </source>
</evidence>
<keyword evidence="5" id="KW-0678">Repressor</keyword>
<evidence type="ECO:0000259" key="12">
    <source>
        <dbReference type="PROSITE" id="PS50944"/>
    </source>
</evidence>
<evidence type="ECO:0000256" key="5">
    <source>
        <dbReference type="ARBA" id="ARBA00022491"/>
    </source>
</evidence>
<dbReference type="InterPro" id="IPR050536">
    <property type="entry name" value="DtxR_MntR_Metal-Reg"/>
</dbReference>
<dbReference type="InterPro" id="IPR022689">
    <property type="entry name" value="Iron_dep_repressor"/>
</dbReference>
<reference evidence="13" key="1">
    <citation type="submission" date="2008-02" db="EMBL/GenBank/DDBJ databases">
        <authorList>
            <person name="Fulton L."/>
            <person name="Clifton S."/>
            <person name="Fulton B."/>
            <person name="Xu J."/>
            <person name="Minx P."/>
            <person name="Pepin K.H."/>
            <person name="Johnson M."/>
            <person name="Thiruvilangam P."/>
            <person name="Bhonagiri V."/>
            <person name="Nash W.E."/>
            <person name="Mardis E.R."/>
            <person name="Wilson R.K."/>
        </authorList>
    </citation>
    <scope>NUCLEOTIDE SEQUENCE [LARGE SCALE GENOMIC DNA]</scope>
    <source>
        <strain evidence="13">DSM 1552</strain>
    </source>
</reference>
<dbReference type="Gene3D" id="1.10.10.10">
    <property type="entry name" value="Winged helix-like DNA-binding domain superfamily/Winged helix DNA-binding domain"/>
    <property type="match status" value="1"/>
</dbReference>
<dbReference type="InterPro" id="IPR001367">
    <property type="entry name" value="Fe_dep_repressor"/>
</dbReference>
<sequence>MLLLKNRGEIMENMTIAMQNYLELIYELSLDGKKARVSDIAKQLGVSKPSVNNAVVVLAKNGYVNYEKYADIKLTKEGIKVAKFICNKHQTIKKLFVEVLNIDETIADKDACLIEHVISDESIKAMKVFMNNYKKTK</sequence>
<keyword evidence="10" id="KW-0464">Manganese</keyword>
<evidence type="ECO:0000313" key="14">
    <source>
        <dbReference type="Proteomes" id="UP000004910"/>
    </source>
</evidence>
<evidence type="ECO:0000256" key="8">
    <source>
        <dbReference type="ARBA" id="ARBA00023159"/>
    </source>
</evidence>
<organism evidence="13 14">
    <name type="scientific">Thomasclavelia spiroformis DSM 1552</name>
    <dbReference type="NCBI Taxonomy" id="428126"/>
    <lineage>
        <taxon>Bacteria</taxon>
        <taxon>Bacillati</taxon>
        <taxon>Bacillota</taxon>
        <taxon>Erysipelotrichia</taxon>
        <taxon>Erysipelotrichales</taxon>
        <taxon>Coprobacillaceae</taxon>
        <taxon>Thomasclavelia</taxon>
    </lineage>
</organism>
<dbReference type="STRING" id="428126.CLOSPI_00748"/>
<dbReference type="PANTHER" id="PTHR33238:SF11">
    <property type="entry name" value="TRANSCRIPTIONAL REGULATOR MNTR"/>
    <property type="match status" value="1"/>
</dbReference>
<dbReference type="HOGENOM" id="CLU_069532_3_2_9"/>
<keyword evidence="4" id="KW-0963">Cytoplasm</keyword>